<gene>
    <name evidence="1" type="ORF">HNP24_000026</name>
</gene>
<keyword evidence="1" id="KW-0378">Hydrolase</keyword>
<comment type="caution">
    <text evidence="1">The sequence shown here is derived from an EMBL/GenBank/DDBJ whole genome shotgun (WGS) entry which is preliminary data.</text>
</comment>
<dbReference type="RefSeq" id="WP_184551967.1">
    <property type="nucleotide sequence ID" value="NZ_JACHKS010000001.1"/>
</dbReference>
<proteinExistence type="predicted"/>
<name>A0ABR6PTP8_9FLAO</name>
<dbReference type="Proteomes" id="UP000587367">
    <property type="component" value="Unassembled WGS sequence"/>
</dbReference>
<keyword evidence="1" id="KW-0255">Endonuclease</keyword>
<accession>A0ABR6PTP8</accession>
<keyword evidence="1" id="KW-0540">Nuclease</keyword>
<organism evidence="1 2">
    <name type="scientific">Chryseobacterium sediminis</name>
    <dbReference type="NCBI Taxonomy" id="1679494"/>
    <lineage>
        <taxon>Bacteria</taxon>
        <taxon>Pseudomonadati</taxon>
        <taxon>Bacteroidota</taxon>
        <taxon>Flavobacteriia</taxon>
        <taxon>Flavobacteriales</taxon>
        <taxon>Weeksellaceae</taxon>
        <taxon>Chryseobacterium group</taxon>
        <taxon>Chryseobacterium</taxon>
    </lineage>
</organism>
<evidence type="ECO:0000313" key="1">
    <source>
        <dbReference type="EMBL" id="MBB6329076.1"/>
    </source>
</evidence>
<evidence type="ECO:0000313" key="2">
    <source>
        <dbReference type="Proteomes" id="UP000587367"/>
    </source>
</evidence>
<sequence>MKWYILFPVFLFSQITGKVIKISDGDNLYCLKDNHQKKIRLAEVDCSEKRKGALLCKK</sequence>
<dbReference type="SUPFAM" id="SSF50199">
    <property type="entry name" value="Staphylococcal nuclease"/>
    <property type="match status" value="1"/>
</dbReference>
<keyword evidence="2" id="KW-1185">Reference proteome</keyword>
<dbReference type="Gene3D" id="2.40.50.90">
    <property type="match status" value="1"/>
</dbReference>
<protein>
    <submittedName>
        <fullName evidence="1">Endonuclease YncB(Thermonuclease family)</fullName>
    </submittedName>
</protein>
<dbReference type="InterPro" id="IPR035437">
    <property type="entry name" value="SNase_OB-fold_sf"/>
</dbReference>
<reference evidence="1 2" key="1">
    <citation type="submission" date="2020-08" db="EMBL/GenBank/DDBJ databases">
        <title>Functional genomics of gut bacteria from endangered species of beetles.</title>
        <authorList>
            <person name="Carlos-Shanley C."/>
        </authorList>
    </citation>
    <scope>NUCLEOTIDE SEQUENCE [LARGE SCALE GENOMIC DNA]</scope>
    <source>
        <strain evidence="1 2">S00068</strain>
    </source>
</reference>
<dbReference type="GO" id="GO:0004519">
    <property type="term" value="F:endonuclease activity"/>
    <property type="evidence" value="ECO:0007669"/>
    <property type="project" value="UniProtKB-KW"/>
</dbReference>
<dbReference type="EMBL" id="JACHKS010000001">
    <property type="protein sequence ID" value="MBB6329076.1"/>
    <property type="molecule type" value="Genomic_DNA"/>
</dbReference>